<organism evidence="2 3">
    <name type="scientific">Puccinia triticina</name>
    <dbReference type="NCBI Taxonomy" id="208348"/>
    <lineage>
        <taxon>Eukaryota</taxon>
        <taxon>Fungi</taxon>
        <taxon>Dikarya</taxon>
        <taxon>Basidiomycota</taxon>
        <taxon>Pucciniomycotina</taxon>
        <taxon>Pucciniomycetes</taxon>
        <taxon>Pucciniales</taxon>
        <taxon>Pucciniaceae</taxon>
        <taxon>Puccinia</taxon>
    </lineage>
</organism>
<protein>
    <submittedName>
        <fullName evidence="2">Uncharacterized protein</fullName>
    </submittedName>
</protein>
<evidence type="ECO:0000313" key="2">
    <source>
        <dbReference type="EMBL" id="WAQ89874.1"/>
    </source>
</evidence>
<feature type="compositionally biased region" description="Acidic residues" evidence="1">
    <location>
        <begin position="417"/>
        <end position="459"/>
    </location>
</feature>
<feature type="compositionally biased region" description="Acidic residues" evidence="1">
    <location>
        <begin position="400"/>
        <end position="409"/>
    </location>
</feature>
<dbReference type="EMBL" id="CP110431">
    <property type="protein sequence ID" value="WAQ89874.1"/>
    <property type="molecule type" value="Genomic_DNA"/>
</dbReference>
<gene>
    <name evidence="2" type="ORF">PtA15_11A566</name>
</gene>
<evidence type="ECO:0000313" key="3">
    <source>
        <dbReference type="Proteomes" id="UP001164743"/>
    </source>
</evidence>
<feature type="compositionally biased region" description="Low complexity" evidence="1">
    <location>
        <begin position="10"/>
        <end position="27"/>
    </location>
</feature>
<keyword evidence="3" id="KW-1185">Reference proteome</keyword>
<feature type="region of interest" description="Disordered" evidence="1">
    <location>
        <begin position="1"/>
        <end position="35"/>
    </location>
</feature>
<reference evidence="2" key="1">
    <citation type="submission" date="2022-10" db="EMBL/GenBank/DDBJ databases">
        <title>Puccinia triticina Genome sequencing and assembly.</title>
        <authorList>
            <person name="Li C."/>
        </authorList>
    </citation>
    <scope>NUCLEOTIDE SEQUENCE</scope>
    <source>
        <strain evidence="2">Pt15</strain>
    </source>
</reference>
<dbReference type="Proteomes" id="UP001164743">
    <property type="component" value="Chromosome 11A"/>
</dbReference>
<proteinExistence type="predicted"/>
<name>A0ABY7CZ35_9BASI</name>
<dbReference type="RefSeq" id="XP_053025429.1">
    <property type="nucleotide sequence ID" value="XM_053161487.1"/>
</dbReference>
<feature type="region of interest" description="Disordered" evidence="1">
    <location>
        <begin position="400"/>
        <end position="459"/>
    </location>
</feature>
<sequence length="459" mass="51557">MNKNKRTSCAKSAPAQPASTSTPTPKQNPSQMQSTDYPKTFATVKAALYVHIKILWGLLEQDSVPKGPSSELLTEFYSAFSTVEEIETVAQASSPPDLIPRRDIQFGRGIRLGQSKAAKSVGHLSDSYVCYIKSALVHFGLRVWSPNLEENSDSLYNSACRISAIATFRQIAAAGAYNYMNINLAEIDNVRCLIKAFDHFVFFHSANQYKKEIQSAGKNKLDASMKVIQQNRSRLCKARYEFAVANQYPERYQKVLKEIKAHSDDERHKTKNIFVIKTLPYRSKNAADSSDAWIKLLPKEPCPSRYSAPPKGFPIDFYCPHWFEELTPSQQQLIPNLESVAFLPDASLSLLPKKSQFPDEKLTDRSFTRKYLDGVLASYGLMDNNLENDMVGGDSELYGGEEDDEEGIDLADASPDISEEEFLLEGESGDLYDETFIDDDEYSNPEDDEEMDADFVEGL</sequence>
<accession>A0ABY7CZ35</accession>
<dbReference type="GeneID" id="77802382"/>
<evidence type="ECO:0000256" key="1">
    <source>
        <dbReference type="SAM" id="MobiDB-lite"/>
    </source>
</evidence>